<proteinExistence type="predicted"/>
<name>A0AAV4PKL8_CAEEX</name>
<keyword evidence="2" id="KW-1133">Transmembrane helix</keyword>
<evidence type="ECO:0008006" key="5">
    <source>
        <dbReference type="Google" id="ProtNLM"/>
    </source>
</evidence>
<feature type="transmembrane region" description="Helical" evidence="2">
    <location>
        <begin position="31"/>
        <end position="52"/>
    </location>
</feature>
<dbReference type="Proteomes" id="UP001054945">
    <property type="component" value="Unassembled WGS sequence"/>
</dbReference>
<evidence type="ECO:0000256" key="2">
    <source>
        <dbReference type="SAM" id="Phobius"/>
    </source>
</evidence>
<keyword evidence="2" id="KW-0472">Membrane</keyword>
<gene>
    <name evidence="3" type="ORF">CEXT_529111</name>
</gene>
<dbReference type="EMBL" id="BPLR01004681">
    <property type="protein sequence ID" value="GIX96708.1"/>
    <property type="molecule type" value="Genomic_DNA"/>
</dbReference>
<sequence length="135" mass="14692">MLTIELSRLVYSQLNLKIVDEAEFFNTSNSLYSWEILTVVVLLFAVLAVAAAQRRVRLVYPRFPVYAAQDETYAASLGGAKVGATGGSAEAVGWAEASATTWPAPLWEELRSASTEGRAEDDLPSSDELTKYVSL</sequence>
<evidence type="ECO:0000313" key="4">
    <source>
        <dbReference type="Proteomes" id="UP001054945"/>
    </source>
</evidence>
<organism evidence="3 4">
    <name type="scientific">Caerostris extrusa</name>
    <name type="common">Bark spider</name>
    <name type="synonym">Caerostris bankana</name>
    <dbReference type="NCBI Taxonomy" id="172846"/>
    <lineage>
        <taxon>Eukaryota</taxon>
        <taxon>Metazoa</taxon>
        <taxon>Ecdysozoa</taxon>
        <taxon>Arthropoda</taxon>
        <taxon>Chelicerata</taxon>
        <taxon>Arachnida</taxon>
        <taxon>Araneae</taxon>
        <taxon>Araneomorphae</taxon>
        <taxon>Entelegynae</taxon>
        <taxon>Araneoidea</taxon>
        <taxon>Araneidae</taxon>
        <taxon>Caerostris</taxon>
    </lineage>
</organism>
<keyword evidence="4" id="KW-1185">Reference proteome</keyword>
<dbReference type="AlphaFoldDB" id="A0AAV4PKL8"/>
<evidence type="ECO:0000313" key="3">
    <source>
        <dbReference type="EMBL" id="GIX96708.1"/>
    </source>
</evidence>
<evidence type="ECO:0000256" key="1">
    <source>
        <dbReference type="SAM" id="MobiDB-lite"/>
    </source>
</evidence>
<reference evidence="3 4" key="1">
    <citation type="submission" date="2021-06" db="EMBL/GenBank/DDBJ databases">
        <title>Caerostris extrusa draft genome.</title>
        <authorList>
            <person name="Kono N."/>
            <person name="Arakawa K."/>
        </authorList>
    </citation>
    <scope>NUCLEOTIDE SEQUENCE [LARGE SCALE GENOMIC DNA]</scope>
</reference>
<accession>A0AAV4PKL8</accession>
<protein>
    <recommendedName>
        <fullName evidence="5">ATP synthase F0 subunit 8</fullName>
    </recommendedName>
</protein>
<feature type="region of interest" description="Disordered" evidence="1">
    <location>
        <begin position="113"/>
        <end position="135"/>
    </location>
</feature>
<comment type="caution">
    <text evidence="3">The sequence shown here is derived from an EMBL/GenBank/DDBJ whole genome shotgun (WGS) entry which is preliminary data.</text>
</comment>
<keyword evidence="2" id="KW-0812">Transmembrane</keyword>